<evidence type="ECO:0008006" key="3">
    <source>
        <dbReference type="Google" id="ProtNLM"/>
    </source>
</evidence>
<dbReference type="AlphaFoldDB" id="R7Q9E6"/>
<keyword evidence="2" id="KW-1185">Reference proteome</keyword>
<dbReference type="KEGG" id="ccp:CHC_T00003500001"/>
<dbReference type="RefSeq" id="XP_005714981.1">
    <property type="nucleotide sequence ID" value="XM_005714924.1"/>
</dbReference>
<dbReference type="PhylomeDB" id="R7Q9E6"/>
<dbReference type="EMBL" id="HG001720">
    <property type="protein sequence ID" value="CDF35162.1"/>
    <property type="molecule type" value="Genomic_DNA"/>
</dbReference>
<organism evidence="1 2">
    <name type="scientific">Chondrus crispus</name>
    <name type="common">Carrageen Irish moss</name>
    <name type="synonym">Polymorpha crispa</name>
    <dbReference type="NCBI Taxonomy" id="2769"/>
    <lineage>
        <taxon>Eukaryota</taxon>
        <taxon>Rhodophyta</taxon>
        <taxon>Florideophyceae</taxon>
        <taxon>Rhodymeniophycidae</taxon>
        <taxon>Gigartinales</taxon>
        <taxon>Gigartinaceae</taxon>
        <taxon>Chondrus</taxon>
    </lineage>
</organism>
<dbReference type="Proteomes" id="UP000012073">
    <property type="component" value="Unassembled WGS sequence"/>
</dbReference>
<sequence length="565" mass="63223">MSVLSCQPPSVIDLLNLGSLVSNRTMQASKTKDLLKKMFDLCQTDWVSNFLFTSDPIHPNLLASEVLFNTSLVAELATTRVESPRLQPNPSPMGESHYVFNRLLIVPTFTAGHLTVGIGVMEYSRTSGLLTHPEYGRRGRHKFCNYRFVRDARTRKFLVVMDIPGGDAFSVYYSVHGSPTLCHSATALFRKSSFLQCLNEAKKDVVSTATLTLLSITEEHYFRRCQICHQTHAMNCGCVQPNLPPAHPFDFSRFQTELAGDCGLFEGFSRRSLVSHSGQTTVSFGSSVCLQLIVNDKLRKRLRGWSLQSQLSVGSEDPRASHQLNTTFGDRKQETELLSGNVGNAFSIPMPDLLEGCCEESSDVNADIKQNDQTDALDIPLPENASAEKVRSSLKSFPTEALTENKHDFFREGPAMARPTESEGWWNQFERQDISLLPEIYGSAAEPVSEGVTSPTVNTLFNQNGTAEQLPSLTKPDQEANRQADAVALERQRKLEARKERNRASARRSNIRNKELKAAIREEMKVLVGRVETLRSRELRLRQQNLSLRRLLAVKNVSDRRGSIS</sequence>
<proteinExistence type="predicted"/>
<protein>
    <recommendedName>
        <fullName evidence="3">BZIP domain-containing protein</fullName>
    </recommendedName>
</protein>
<reference evidence="2" key="1">
    <citation type="journal article" date="2013" name="Proc. Natl. Acad. Sci. U.S.A.">
        <title>Genome structure and metabolic features in the red seaweed Chondrus crispus shed light on evolution of the Archaeplastida.</title>
        <authorList>
            <person name="Collen J."/>
            <person name="Porcel B."/>
            <person name="Carre W."/>
            <person name="Ball S.G."/>
            <person name="Chaparro C."/>
            <person name="Tonon T."/>
            <person name="Barbeyron T."/>
            <person name="Michel G."/>
            <person name="Noel B."/>
            <person name="Valentin K."/>
            <person name="Elias M."/>
            <person name="Artiguenave F."/>
            <person name="Arun A."/>
            <person name="Aury J.M."/>
            <person name="Barbosa-Neto J.F."/>
            <person name="Bothwell J.H."/>
            <person name="Bouget F.Y."/>
            <person name="Brillet L."/>
            <person name="Cabello-Hurtado F."/>
            <person name="Capella-Gutierrez S."/>
            <person name="Charrier B."/>
            <person name="Cladiere L."/>
            <person name="Cock J.M."/>
            <person name="Coelho S.M."/>
            <person name="Colleoni C."/>
            <person name="Czjzek M."/>
            <person name="Da Silva C."/>
            <person name="Delage L."/>
            <person name="Denoeud F."/>
            <person name="Deschamps P."/>
            <person name="Dittami S.M."/>
            <person name="Gabaldon T."/>
            <person name="Gachon C.M."/>
            <person name="Groisillier A."/>
            <person name="Herve C."/>
            <person name="Jabbari K."/>
            <person name="Katinka M."/>
            <person name="Kloareg B."/>
            <person name="Kowalczyk N."/>
            <person name="Labadie K."/>
            <person name="Leblanc C."/>
            <person name="Lopez P.J."/>
            <person name="McLachlan D.H."/>
            <person name="Meslet-Cladiere L."/>
            <person name="Moustafa A."/>
            <person name="Nehr Z."/>
            <person name="Nyvall Collen P."/>
            <person name="Panaud O."/>
            <person name="Partensky F."/>
            <person name="Poulain J."/>
            <person name="Rensing S.A."/>
            <person name="Rousvoal S."/>
            <person name="Samson G."/>
            <person name="Symeonidi A."/>
            <person name="Weissenbach J."/>
            <person name="Zambounis A."/>
            <person name="Wincker P."/>
            <person name="Boyen C."/>
        </authorList>
    </citation>
    <scope>NUCLEOTIDE SEQUENCE [LARGE SCALE GENOMIC DNA]</scope>
    <source>
        <strain evidence="2">cv. Stackhouse</strain>
    </source>
</reference>
<dbReference type="GeneID" id="17322694"/>
<gene>
    <name evidence="1" type="ORF">CHC_T00003500001</name>
</gene>
<dbReference type="CDD" id="cd14686">
    <property type="entry name" value="bZIP"/>
    <property type="match status" value="1"/>
</dbReference>
<evidence type="ECO:0000313" key="1">
    <source>
        <dbReference type="EMBL" id="CDF35162.1"/>
    </source>
</evidence>
<dbReference type="Gramene" id="CDF35162">
    <property type="protein sequence ID" value="CDF35162"/>
    <property type="gene ID" value="CHC_T00003500001"/>
</dbReference>
<accession>R7Q9E6</accession>
<name>R7Q9E6_CHOCR</name>
<evidence type="ECO:0000313" key="2">
    <source>
        <dbReference type="Proteomes" id="UP000012073"/>
    </source>
</evidence>